<protein>
    <recommendedName>
        <fullName evidence="3">DUF2971 family protein</fullName>
    </recommendedName>
</protein>
<dbReference type="Pfam" id="PF11185">
    <property type="entry name" value="DUF2971"/>
    <property type="match status" value="1"/>
</dbReference>
<dbReference type="EMBL" id="QAOH01000004">
    <property type="protein sequence ID" value="PTQ74376.1"/>
    <property type="molecule type" value="Genomic_DNA"/>
</dbReference>
<dbReference type="Proteomes" id="UP000244077">
    <property type="component" value="Unassembled WGS sequence"/>
</dbReference>
<comment type="caution">
    <text evidence="1">The sequence shown here is derived from an EMBL/GenBank/DDBJ whole genome shotgun (WGS) entry which is preliminary data.</text>
</comment>
<dbReference type="InterPro" id="IPR021352">
    <property type="entry name" value="DUF2971"/>
</dbReference>
<gene>
    <name evidence="1" type="ORF">C8N42_10420</name>
</gene>
<evidence type="ECO:0008006" key="3">
    <source>
        <dbReference type="Google" id="ProtNLM"/>
    </source>
</evidence>
<name>A0A2T5HS28_9RHOB</name>
<organism evidence="1 2">
    <name type="scientific">Celeribacter persicus</name>
    <dbReference type="NCBI Taxonomy" id="1651082"/>
    <lineage>
        <taxon>Bacteria</taxon>
        <taxon>Pseudomonadati</taxon>
        <taxon>Pseudomonadota</taxon>
        <taxon>Alphaproteobacteria</taxon>
        <taxon>Rhodobacterales</taxon>
        <taxon>Roseobacteraceae</taxon>
        <taxon>Celeribacter</taxon>
    </lineage>
</organism>
<evidence type="ECO:0000313" key="1">
    <source>
        <dbReference type="EMBL" id="PTQ74376.1"/>
    </source>
</evidence>
<proteinExistence type="predicted"/>
<evidence type="ECO:0000313" key="2">
    <source>
        <dbReference type="Proteomes" id="UP000244077"/>
    </source>
</evidence>
<reference evidence="1 2" key="1">
    <citation type="submission" date="2018-04" db="EMBL/GenBank/DDBJ databases">
        <title>Genomic Encyclopedia of Archaeal and Bacterial Type Strains, Phase II (KMG-II): from individual species to whole genera.</title>
        <authorList>
            <person name="Goeker M."/>
        </authorList>
    </citation>
    <scope>NUCLEOTIDE SEQUENCE [LARGE SCALE GENOMIC DNA]</scope>
    <source>
        <strain evidence="1 2">DSM 100434</strain>
    </source>
</reference>
<dbReference type="AlphaFoldDB" id="A0A2T5HS28"/>
<keyword evidence="2" id="KW-1185">Reference proteome</keyword>
<accession>A0A2T5HS28</accession>
<sequence>MSEPSELWHYTTFDSLTAILQSQSLLATDFRALNDTQEFKYGINVLKEIFAREGFAPSDHFEKVEDVLSDLETRCNGQIISLSEARDSLSMWRGYGGAVGGNQAVAIVFNVEDLKTLAQEHLENKLSHFSDPQRVRYDASFLPQLNGTDVRTKLAEGGHMSVVCQVDDWIKLSKNDAFREEKEYRLLCRGGIVSIDRFRQSYQVVNGEFRKIFRLSFDDEKIFMKLKKPLAIKELWAGPKMNFDKLERYAENYFFQFGCGRPDIKQSRIPFI</sequence>